<evidence type="ECO:0000313" key="2">
    <source>
        <dbReference type="Proteomes" id="UP000324800"/>
    </source>
</evidence>
<gene>
    <name evidence="1" type="ORF">EZS28_020573</name>
</gene>
<dbReference type="EMBL" id="SNRW01006015">
    <property type="protein sequence ID" value="KAA6383901.1"/>
    <property type="molecule type" value="Genomic_DNA"/>
</dbReference>
<organism evidence="1 2">
    <name type="scientific">Streblomastix strix</name>
    <dbReference type="NCBI Taxonomy" id="222440"/>
    <lineage>
        <taxon>Eukaryota</taxon>
        <taxon>Metamonada</taxon>
        <taxon>Preaxostyla</taxon>
        <taxon>Oxymonadida</taxon>
        <taxon>Streblomastigidae</taxon>
        <taxon>Streblomastix</taxon>
    </lineage>
</organism>
<accession>A0A5J4VMU9</accession>
<reference evidence="1 2" key="1">
    <citation type="submission" date="2019-03" db="EMBL/GenBank/DDBJ databases">
        <title>Single cell metagenomics reveals metabolic interactions within the superorganism composed of flagellate Streblomastix strix and complex community of Bacteroidetes bacteria on its surface.</title>
        <authorList>
            <person name="Treitli S.C."/>
            <person name="Kolisko M."/>
            <person name="Husnik F."/>
            <person name="Keeling P."/>
            <person name="Hampl V."/>
        </authorList>
    </citation>
    <scope>NUCLEOTIDE SEQUENCE [LARGE SCALE GENOMIC DNA]</scope>
    <source>
        <strain evidence="1">ST1C</strain>
    </source>
</reference>
<proteinExistence type="predicted"/>
<dbReference type="Proteomes" id="UP000324800">
    <property type="component" value="Unassembled WGS sequence"/>
</dbReference>
<comment type="caution">
    <text evidence="1">The sequence shown here is derived from an EMBL/GenBank/DDBJ whole genome shotgun (WGS) entry which is preliminary data.</text>
</comment>
<sequence length="91" mass="10129">MCTPDWNKCSLLDSINKSLQAQKIVTTLDSYNHTHVGGQEITPSERYGVITNCIGLLAFNIDIDTNIVTAFLTIEAARTAMTGIKHYLWNL</sequence>
<protein>
    <submittedName>
        <fullName evidence="1">Uncharacterized protein</fullName>
    </submittedName>
</protein>
<name>A0A5J4VMU9_9EUKA</name>
<dbReference type="AlphaFoldDB" id="A0A5J4VMU9"/>
<evidence type="ECO:0000313" key="1">
    <source>
        <dbReference type="EMBL" id="KAA6383901.1"/>
    </source>
</evidence>